<reference evidence="1" key="1">
    <citation type="journal article" date="2025" name="Int. J. Syst. Evol. Microbiol.">
        <title>Inconstantimicrobium mannanitabidum sp. nov., a novel member of the family Clostridiaceae isolated from anoxic soil under the treatment of reductive soil disinfestation.</title>
        <authorList>
            <person name="Ueki A."/>
            <person name="Tonouchi A."/>
            <person name="Honma S."/>
            <person name="Kaku N."/>
            <person name="Ueki K."/>
        </authorList>
    </citation>
    <scope>NUCLEOTIDE SEQUENCE</scope>
    <source>
        <strain evidence="1">TW13</strain>
    </source>
</reference>
<keyword evidence="2" id="KW-1185">Reference proteome</keyword>
<comment type="caution">
    <text evidence="1">The sequence shown here is derived from an EMBL/GenBank/DDBJ whole genome shotgun (WGS) entry which is preliminary data.</text>
</comment>
<dbReference type="Proteomes" id="UP001058074">
    <property type="component" value="Unassembled WGS sequence"/>
</dbReference>
<evidence type="ECO:0000313" key="1">
    <source>
        <dbReference type="EMBL" id="GKX68103.1"/>
    </source>
</evidence>
<name>A0ACB5RG88_9CLOT</name>
<sequence>MKRIHKKISILIIFMFILNCIFSCKVIFADSTRSELNFGVFSDTHLREEQSEQDEKLRSGFQTIKSMANIDAMVIAGDITDSGKTAEYKRFKAIYDEAFSNKVQKLFVMGNHDYINGLSPEAARNRYKEETGGLINEHKVIKGYHFITVNTESSELHGAFGVSAKQWLKEELEMAKSQDSKKPIFVIVHQHIKDTVYGSDDWGNTALYPILKDYPQVICFSGHSHYPISDERSINQKDFTCVGTGGFKDVGVENNKINSEEILKGQLAQGLLVNVKNNVVTITRLDFYNRKIINNKWIIEEPSDKSKFVYTDERKQKRSNPYFKNDAVIKASKITGDSANVSFSKGYHEDFVHSYKIQVFNKTTGKQEEEFLLLSDFFTSNSADRFTVTLSNLSRGTQYEVVIKAIESFGRESTNALKVTFNTIVGVKNN</sequence>
<evidence type="ECO:0000313" key="2">
    <source>
        <dbReference type="Proteomes" id="UP001058074"/>
    </source>
</evidence>
<protein>
    <submittedName>
        <fullName evidence="1">Uncharacterized protein</fullName>
    </submittedName>
</protein>
<organism evidence="1 2">
    <name type="scientific">Inconstantimicrobium mannanitabidum</name>
    <dbReference type="NCBI Taxonomy" id="1604901"/>
    <lineage>
        <taxon>Bacteria</taxon>
        <taxon>Bacillati</taxon>
        <taxon>Bacillota</taxon>
        <taxon>Clostridia</taxon>
        <taxon>Eubacteriales</taxon>
        <taxon>Clostridiaceae</taxon>
        <taxon>Inconstantimicrobium</taxon>
    </lineage>
</organism>
<proteinExistence type="predicted"/>
<dbReference type="EMBL" id="BROD01000001">
    <property type="protein sequence ID" value="GKX68103.1"/>
    <property type="molecule type" value="Genomic_DNA"/>
</dbReference>
<accession>A0ACB5RG88</accession>
<gene>
    <name evidence="1" type="ORF">rsdtw13_33610</name>
</gene>